<name>A0A6I8MXV5_ORNAN</name>
<evidence type="ECO:0000256" key="5">
    <source>
        <dbReference type="ARBA" id="ARBA00023242"/>
    </source>
</evidence>
<comment type="similarity">
    <text evidence="6">Belongs to the RNA1 family.</text>
</comment>
<accession>A0A6I8MXV5</accession>
<dbReference type="GO" id="GO:0005634">
    <property type="term" value="C:nucleus"/>
    <property type="evidence" value="ECO:0007669"/>
    <property type="project" value="UniProtKB-SubCell"/>
</dbReference>
<dbReference type="Bgee" id="ENSOANG00000013941">
    <property type="expression patterns" value="Expressed in fibroblast and 8 other cell types or tissues"/>
</dbReference>
<feature type="domain" description="Ran-GTPase activating protein 1 C-terminal" evidence="8">
    <location>
        <begin position="367"/>
        <end position="516"/>
    </location>
</feature>
<dbReference type="Ensembl" id="ENSOANT00000054454.1">
    <property type="protein sequence ID" value="ENSOANP00000033562.1"/>
    <property type="gene ID" value="ENSOANG00000013941.4"/>
</dbReference>
<evidence type="ECO:0000256" key="7">
    <source>
        <dbReference type="ARBA" id="ARBA00074239"/>
    </source>
</evidence>
<dbReference type="InterPro" id="IPR009109">
    <property type="entry name" value="Ran_GTPase_activating_1_C"/>
</dbReference>
<evidence type="ECO:0000256" key="4">
    <source>
        <dbReference type="ARBA" id="ARBA00022737"/>
    </source>
</evidence>
<dbReference type="Gene3D" id="1.25.40.200">
    <property type="entry name" value="Ran-GTPase activating protein 1, C-terminal domain"/>
    <property type="match status" value="1"/>
</dbReference>
<dbReference type="InterPro" id="IPR001611">
    <property type="entry name" value="Leu-rich_rpt"/>
</dbReference>
<keyword evidence="3" id="KW-0433">Leucine-rich repeat</keyword>
<evidence type="ECO:0000256" key="3">
    <source>
        <dbReference type="ARBA" id="ARBA00022614"/>
    </source>
</evidence>
<reference evidence="9" key="2">
    <citation type="submission" date="2025-08" db="UniProtKB">
        <authorList>
            <consortium name="Ensembl"/>
        </authorList>
    </citation>
    <scope>IDENTIFICATION</scope>
    <source>
        <strain evidence="9">Glennie</strain>
    </source>
</reference>
<keyword evidence="4" id="KW-0677">Repeat</keyword>
<keyword evidence="5" id="KW-0539">Nucleus</keyword>
<evidence type="ECO:0000313" key="10">
    <source>
        <dbReference type="Proteomes" id="UP000002279"/>
    </source>
</evidence>
<keyword evidence="2" id="KW-0343">GTPase activation</keyword>
<reference evidence="9 10" key="1">
    <citation type="journal article" date="2008" name="Nature">
        <title>Genome analysis of the platypus reveals unique signatures of evolution.</title>
        <authorList>
            <person name="Warren W.C."/>
            <person name="Hillier L.W."/>
            <person name="Marshall Graves J.A."/>
            <person name="Birney E."/>
            <person name="Ponting C.P."/>
            <person name="Grutzner F."/>
            <person name="Belov K."/>
            <person name="Miller W."/>
            <person name="Clarke L."/>
            <person name="Chinwalla A.T."/>
            <person name="Yang S.P."/>
            <person name="Heger A."/>
            <person name="Locke D.P."/>
            <person name="Miethke P."/>
            <person name="Waters P.D."/>
            <person name="Veyrunes F."/>
            <person name="Fulton L."/>
            <person name="Fulton B."/>
            <person name="Graves T."/>
            <person name="Wallis J."/>
            <person name="Puente X.S."/>
            <person name="Lopez-Otin C."/>
            <person name="Ordonez G.R."/>
            <person name="Eichler E.E."/>
            <person name="Chen L."/>
            <person name="Cheng Z."/>
            <person name="Deakin J.E."/>
            <person name="Alsop A."/>
            <person name="Thompson K."/>
            <person name="Kirby P."/>
            <person name="Papenfuss A.T."/>
            <person name="Wakefield M.J."/>
            <person name="Olender T."/>
            <person name="Lancet D."/>
            <person name="Huttley G.A."/>
            <person name="Smit A.F."/>
            <person name="Pask A."/>
            <person name="Temple-Smith P."/>
            <person name="Batzer M.A."/>
            <person name="Walker J.A."/>
            <person name="Konkel M.K."/>
            <person name="Harris R.S."/>
            <person name="Whittington C.M."/>
            <person name="Wong E.S."/>
            <person name="Gemmell N.J."/>
            <person name="Buschiazzo E."/>
            <person name="Vargas Jentzsch I.M."/>
            <person name="Merkel A."/>
            <person name="Schmitz J."/>
            <person name="Zemann A."/>
            <person name="Churakov G."/>
            <person name="Kriegs J.O."/>
            <person name="Brosius J."/>
            <person name="Murchison E.P."/>
            <person name="Sachidanandam R."/>
            <person name="Smith C."/>
            <person name="Hannon G.J."/>
            <person name="Tsend-Ayush E."/>
            <person name="McMillan D."/>
            <person name="Attenborough R."/>
            <person name="Rens W."/>
            <person name="Ferguson-Smith M."/>
            <person name="Lefevre C.M."/>
            <person name="Sharp J.A."/>
            <person name="Nicholas K.R."/>
            <person name="Ray D.A."/>
            <person name="Kube M."/>
            <person name="Reinhardt R."/>
            <person name="Pringle T.H."/>
            <person name="Taylor J."/>
            <person name="Jones R.C."/>
            <person name="Nixon B."/>
            <person name="Dacheux J.L."/>
            <person name="Niwa H."/>
            <person name="Sekita Y."/>
            <person name="Huang X."/>
            <person name="Stark A."/>
            <person name="Kheradpour P."/>
            <person name="Kellis M."/>
            <person name="Flicek P."/>
            <person name="Chen Y."/>
            <person name="Webber C."/>
            <person name="Hardison R."/>
            <person name="Nelson J."/>
            <person name="Hallsworth-Pepin K."/>
            <person name="Delehaunty K."/>
            <person name="Markovic C."/>
            <person name="Minx P."/>
            <person name="Feng Y."/>
            <person name="Kremitzki C."/>
            <person name="Mitreva M."/>
            <person name="Glasscock J."/>
            <person name="Wylie T."/>
            <person name="Wohldmann P."/>
            <person name="Thiru P."/>
            <person name="Nhan M.N."/>
            <person name="Pohl C.S."/>
            <person name="Smith S.M."/>
            <person name="Hou S."/>
            <person name="Nefedov M."/>
            <person name="de Jong P.J."/>
            <person name="Renfree M.B."/>
            <person name="Mardis E.R."/>
            <person name="Wilson R.K."/>
        </authorList>
    </citation>
    <scope>NUCLEOTIDE SEQUENCE [LARGE SCALE GENOMIC DNA]</scope>
    <source>
        <strain evidence="9 10">Glennie</strain>
    </source>
</reference>
<protein>
    <recommendedName>
        <fullName evidence="7">Ran GTPase-activating protein 1</fullName>
    </recommendedName>
</protein>
<sequence>MASEDISKLAETLAKTQVGGGQLSFKGKSLKLNTAEDAQEVIQEIEEFAGLEALRLEGNTVGVEAARVIAKALEKKAELKRCHWSDMFTGRLRSEIPPALMSLGQALITAGAHLVELDLSDNAFGPDGVQGFEALLKSSACYTLQELKLNNCGMGIGGGKILAAALTECHRKSSELGKPLALKVFVAGRNRLENDGATALAEAFGNIGTLEEVHMPQNGINHPGITALAQAFAISPLLRVINLNDNTFTEKGAVAMAETLKTLRQVEAINFGDCLVRSKGAVAIAEAVKMGLHKLKELNLSFCEIKRDAALVLAEAAEDKSELEKLDLNGNALGEEGCEQLQEILEGFNMAHVLASLSDLSDHHSLFQEPAPVICSPPPVDVSTFLAFPSPEKLLRLGPKSPVLITQQTDTSDPEKVVSTFLKVSSVLKDDVSVKTAVQETIDALMKKAFSTSTFNSDAFITSLLVHMGLLKSEDKIKAIPNLTGPLMALNHAAQQDYFPKSLAPVLVAFVTNTCRPAEGPALQLPQLFSSGPH</sequence>
<reference evidence="9" key="3">
    <citation type="submission" date="2025-09" db="UniProtKB">
        <authorList>
            <consortium name="Ensembl"/>
        </authorList>
    </citation>
    <scope>IDENTIFICATION</scope>
    <source>
        <strain evidence="9">Glennie</strain>
    </source>
</reference>
<dbReference type="Pfam" id="PF07834">
    <property type="entry name" value="RanGAP1_C"/>
    <property type="match status" value="1"/>
</dbReference>
<dbReference type="GO" id="GO:0007165">
    <property type="term" value="P:signal transduction"/>
    <property type="evidence" value="ECO:0007669"/>
    <property type="project" value="InterPro"/>
</dbReference>
<comment type="subcellular location">
    <subcellularLocation>
        <location evidence="1">Nucleus</location>
    </subcellularLocation>
</comment>
<evidence type="ECO:0000256" key="1">
    <source>
        <dbReference type="ARBA" id="ARBA00004123"/>
    </source>
</evidence>
<dbReference type="PANTHER" id="PTHR24113:SF12">
    <property type="entry name" value="RAN GTPASE-ACTIVATING PROTEIN 1"/>
    <property type="match status" value="1"/>
</dbReference>
<dbReference type="InterPro" id="IPR032675">
    <property type="entry name" value="LRR_dom_sf"/>
</dbReference>
<evidence type="ECO:0000259" key="8">
    <source>
        <dbReference type="Pfam" id="PF07834"/>
    </source>
</evidence>
<dbReference type="GO" id="GO:0005096">
    <property type="term" value="F:GTPase activator activity"/>
    <property type="evidence" value="ECO:0007669"/>
    <property type="project" value="UniProtKB-KW"/>
</dbReference>
<dbReference type="GeneTree" id="ENSGT00440000039203"/>
<gene>
    <name evidence="9" type="primary">RANGAP1</name>
</gene>
<organism evidence="9 10">
    <name type="scientific">Ornithorhynchus anatinus</name>
    <name type="common">Duckbill platypus</name>
    <dbReference type="NCBI Taxonomy" id="9258"/>
    <lineage>
        <taxon>Eukaryota</taxon>
        <taxon>Metazoa</taxon>
        <taxon>Chordata</taxon>
        <taxon>Craniata</taxon>
        <taxon>Vertebrata</taxon>
        <taxon>Euteleostomi</taxon>
        <taxon>Mammalia</taxon>
        <taxon>Monotremata</taxon>
        <taxon>Ornithorhynchidae</taxon>
        <taxon>Ornithorhynchus</taxon>
    </lineage>
</organism>
<dbReference type="PANTHER" id="PTHR24113">
    <property type="entry name" value="RAN GTPASE-ACTIVATING PROTEIN 1"/>
    <property type="match status" value="1"/>
</dbReference>
<dbReference type="SMART" id="SM00368">
    <property type="entry name" value="LRR_RI"/>
    <property type="match status" value="8"/>
</dbReference>
<dbReference type="AlphaFoldDB" id="A0A6I8MXV5"/>
<evidence type="ECO:0000256" key="2">
    <source>
        <dbReference type="ARBA" id="ARBA00022468"/>
    </source>
</evidence>
<proteinExistence type="inferred from homology"/>
<dbReference type="Gene3D" id="3.80.10.10">
    <property type="entry name" value="Ribonuclease Inhibitor"/>
    <property type="match status" value="1"/>
</dbReference>
<evidence type="ECO:0000256" key="6">
    <source>
        <dbReference type="ARBA" id="ARBA00060740"/>
    </source>
</evidence>
<dbReference type="InterPro" id="IPR036720">
    <property type="entry name" value="RanGAP1_C_sf"/>
</dbReference>
<dbReference type="SUPFAM" id="SSF69099">
    <property type="entry name" value="Ran-GTPase activating protein 1 (RanGAP1), C-terminal domain"/>
    <property type="match status" value="1"/>
</dbReference>
<dbReference type="InterPro" id="IPR027038">
    <property type="entry name" value="RanGap"/>
</dbReference>
<dbReference type="SUPFAM" id="SSF52047">
    <property type="entry name" value="RNI-like"/>
    <property type="match status" value="1"/>
</dbReference>
<dbReference type="FunFam" id="3.80.10.10:FF:000142">
    <property type="entry name" value="Ran GTPase activating protein 1"/>
    <property type="match status" value="1"/>
</dbReference>
<evidence type="ECO:0000313" key="9">
    <source>
        <dbReference type="Ensembl" id="ENSOANP00000033562.1"/>
    </source>
</evidence>
<keyword evidence="10" id="KW-1185">Reference proteome</keyword>
<dbReference type="Proteomes" id="UP000002279">
    <property type="component" value="Chromosome 14"/>
</dbReference>
<dbReference type="CDD" id="cd00116">
    <property type="entry name" value="LRR_RI"/>
    <property type="match status" value="1"/>
</dbReference>
<dbReference type="Pfam" id="PF13516">
    <property type="entry name" value="LRR_6"/>
    <property type="match status" value="4"/>
</dbReference>